<proteinExistence type="predicted"/>
<evidence type="ECO:0000313" key="8">
    <source>
        <dbReference type="Proteomes" id="UP000309340"/>
    </source>
</evidence>
<feature type="region of interest" description="Disordered" evidence="5">
    <location>
        <begin position="1"/>
        <end position="46"/>
    </location>
</feature>
<feature type="compositionally biased region" description="Basic and acidic residues" evidence="5">
    <location>
        <begin position="29"/>
        <end position="40"/>
    </location>
</feature>
<comment type="subcellular location">
    <subcellularLocation>
        <location evidence="1">Membrane</location>
        <topology evidence="1">Multi-pass membrane protein</topology>
    </subcellularLocation>
</comment>
<dbReference type="GO" id="GO:0005886">
    <property type="term" value="C:plasma membrane"/>
    <property type="evidence" value="ECO:0007669"/>
    <property type="project" value="TreeGrafter"/>
</dbReference>
<evidence type="ECO:0000256" key="3">
    <source>
        <dbReference type="ARBA" id="ARBA00022989"/>
    </source>
</evidence>
<dbReference type="InterPro" id="IPR036259">
    <property type="entry name" value="MFS_trans_sf"/>
</dbReference>
<evidence type="ECO:0000256" key="2">
    <source>
        <dbReference type="ARBA" id="ARBA00022692"/>
    </source>
</evidence>
<dbReference type="EMBL" id="NAJQ01000692">
    <property type="protein sequence ID" value="TKA65947.1"/>
    <property type="molecule type" value="Genomic_DNA"/>
</dbReference>
<dbReference type="Gene3D" id="1.20.1250.20">
    <property type="entry name" value="MFS general substrate transporter like domains"/>
    <property type="match status" value="1"/>
</dbReference>
<evidence type="ECO:0000256" key="6">
    <source>
        <dbReference type="SAM" id="Phobius"/>
    </source>
</evidence>
<dbReference type="SUPFAM" id="SSF103473">
    <property type="entry name" value="MFS general substrate transporter"/>
    <property type="match status" value="1"/>
</dbReference>
<evidence type="ECO:0008006" key="9">
    <source>
        <dbReference type="Google" id="ProtNLM"/>
    </source>
</evidence>
<evidence type="ECO:0000313" key="7">
    <source>
        <dbReference type="EMBL" id="TKA65947.1"/>
    </source>
</evidence>
<feature type="transmembrane region" description="Helical" evidence="6">
    <location>
        <begin position="292"/>
        <end position="310"/>
    </location>
</feature>
<dbReference type="PANTHER" id="PTHR23501">
    <property type="entry name" value="MAJOR FACILITATOR SUPERFAMILY"/>
    <property type="match status" value="1"/>
</dbReference>
<feature type="transmembrane region" description="Helical" evidence="6">
    <location>
        <begin position="55"/>
        <end position="73"/>
    </location>
</feature>
<feature type="transmembrane region" description="Helical" evidence="6">
    <location>
        <begin position="356"/>
        <end position="379"/>
    </location>
</feature>
<evidence type="ECO:0000256" key="1">
    <source>
        <dbReference type="ARBA" id="ARBA00004141"/>
    </source>
</evidence>
<feature type="transmembrane region" description="Helical" evidence="6">
    <location>
        <begin position="119"/>
        <end position="139"/>
    </location>
</feature>
<dbReference type="AlphaFoldDB" id="A0A4U0WSI6"/>
<feature type="transmembrane region" description="Helical" evidence="6">
    <location>
        <begin position="228"/>
        <end position="253"/>
    </location>
</feature>
<feature type="transmembrane region" description="Helical" evidence="6">
    <location>
        <begin position="265"/>
        <end position="285"/>
    </location>
</feature>
<dbReference type="OrthoDB" id="10021397at2759"/>
<feature type="transmembrane region" description="Helical" evidence="6">
    <location>
        <begin position="160"/>
        <end position="180"/>
    </location>
</feature>
<feature type="compositionally biased region" description="Basic and acidic residues" evidence="5">
    <location>
        <begin position="1"/>
        <end position="17"/>
    </location>
</feature>
<name>A0A4U0WSI6_9PEZI</name>
<organism evidence="7 8">
    <name type="scientific">Friedmanniomyces simplex</name>
    <dbReference type="NCBI Taxonomy" id="329884"/>
    <lineage>
        <taxon>Eukaryota</taxon>
        <taxon>Fungi</taxon>
        <taxon>Dikarya</taxon>
        <taxon>Ascomycota</taxon>
        <taxon>Pezizomycotina</taxon>
        <taxon>Dothideomycetes</taxon>
        <taxon>Dothideomycetidae</taxon>
        <taxon>Mycosphaerellales</taxon>
        <taxon>Teratosphaeriaceae</taxon>
        <taxon>Friedmanniomyces</taxon>
    </lineage>
</organism>
<feature type="transmembrane region" description="Helical" evidence="6">
    <location>
        <begin position="186"/>
        <end position="208"/>
    </location>
</feature>
<evidence type="ECO:0000256" key="4">
    <source>
        <dbReference type="ARBA" id="ARBA00023136"/>
    </source>
</evidence>
<accession>A0A4U0WSI6</accession>
<dbReference type="PANTHER" id="PTHR23501:SF155">
    <property type="entry name" value="EFFLUX PUMP AFOB"/>
    <property type="match status" value="1"/>
</dbReference>
<feature type="transmembrane region" description="Helical" evidence="6">
    <location>
        <begin position="433"/>
        <end position="453"/>
    </location>
</feature>
<evidence type="ECO:0000256" key="5">
    <source>
        <dbReference type="SAM" id="MobiDB-lite"/>
    </source>
</evidence>
<keyword evidence="4 6" id="KW-0472">Membrane</keyword>
<keyword evidence="2 6" id="KW-0812">Transmembrane</keyword>
<reference evidence="7 8" key="1">
    <citation type="submission" date="2017-03" db="EMBL/GenBank/DDBJ databases">
        <title>Genomes of endolithic fungi from Antarctica.</title>
        <authorList>
            <person name="Coleine C."/>
            <person name="Masonjones S."/>
            <person name="Stajich J.E."/>
        </authorList>
    </citation>
    <scope>NUCLEOTIDE SEQUENCE [LARGE SCALE GENOMIC DNA]</scope>
    <source>
        <strain evidence="7 8">CCFEE 5184</strain>
    </source>
</reference>
<protein>
    <recommendedName>
        <fullName evidence="9">Major facilitator superfamily (MFS) profile domain-containing protein</fullName>
    </recommendedName>
</protein>
<comment type="caution">
    <text evidence="7">The sequence shown here is derived from an EMBL/GenBank/DDBJ whole genome shotgun (WGS) entry which is preliminary data.</text>
</comment>
<sequence>MSEESSSRNEKEMRDEQAASAADPPFEAPRNEGSKDKDASSNDVPQTAQPELSRIAGVLVLVPVILTYFLWFLDLAVISTATPAITSEFNSLVDVGWYGGAYQLGSSAVTPLTGKLFRFYINLPVGAVVGVLLVLFRIPEPEPKKPAREVLGTAVKSLDLPGFALISPAVIMLLLGLQFGGNEHPWNSSIVIGLIIGAAAMFVCFLFWERRQGDEAMVPFALLTNKVIWSAAGNMAFVLASILVADFYLAIYFQAVNNDSPLMSGVHLLPTCLGLVLFTIISGVMIEKLGYYLPWTVSGSAISAIGYGLLSLLSPTTPAAKWIGYQVFYGVGSGCTAIAGYIAVQNLVPAAQIPTAMAIVIFCQGMGGAVFLIVANAVFSNSLRRLLRLQSSKIGLAPDAVVDAGARGLRQLIPDGERLAIVLRAYTDSIDNVMYVGVGVACVAFAFAWGLGFKDIRREKAMSNAQTTRSVAAKEKDLEAGS</sequence>
<dbReference type="GO" id="GO:0022857">
    <property type="term" value="F:transmembrane transporter activity"/>
    <property type="evidence" value="ECO:0007669"/>
    <property type="project" value="InterPro"/>
</dbReference>
<feature type="transmembrane region" description="Helical" evidence="6">
    <location>
        <begin position="322"/>
        <end position="344"/>
    </location>
</feature>
<keyword evidence="3 6" id="KW-1133">Transmembrane helix</keyword>
<dbReference type="InterPro" id="IPR011701">
    <property type="entry name" value="MFS"/>
</dbReference>
<keyword evidence="8" id="KW-1185">Reference proteome</keyword>
<dbReference type="Proteomes" id="UP000309340">
    <property type="component" value="Unassembled WGS sequence"/>
</dbReference>
<dbReference type="Pfam" id="PF07690">
    <property type="entry name" value="MFS_1"/>
    <property type="match status" value="1"/>
</dbReference>
<gene>
    <name evidence="7" type="ORF">B0A55_09458</name>
</gene>